<organism evidence="2 3">
    <name type="scientific">Pseudomonas savastanoi pv. nerii</name>
    <dbReference type="NCBI Taxonomy" id="360921"/>
    <lineage>
        <taxon>Bacteria</taxon>
        <taxon>Pseudomonadati</taxon>
        <taxon>Pseudomonadota</taxon>
        <taxon>Gammaproteobacteria</taxon>
        <taxon>Pseudomonadales</taxon>
        <taxon>Pseudomonadaceae</taxon>
        <taxon>Pseudomonas</taxon>
    </lineage>
</organism>
<gene>
    <name evidence="2" type="ORF">CC205_27560</name>
</gene>
<protein>
    <recommendedName>
        <fullName evidence="1">ATP phosphoribosyltransferase catalytic domain-containing protein</fullName>
    </recommendedName>
</protein>
<feature type="domain" description="ATP phosphoribosyltransferase catalytic" evidence="1">
    <location>
        <begin position="46"/>
        <end position="113"/>
    </location>
</feature>
<evidence type="ECO:0000313" key="2">
    <source>
        <dbReference type="EMBL" id="PAB24559.1"/>
    </source>
</evidence>
<dbReference type="Pfam" id="PF01634">
    <property type="entry name" value="HisG"/>
    <property type="match status" value="1"/>
</dbReference>
<evidence type="ECO:0000259" key="1">
    <source>
        <dbReference type="Pfam" id="PF01634"/>
    </source>
</evidence>
<dbReference type="SUPFAM" id="SSF53850">
    <property type="entry name" value="Periplasmic binding protein-like II"/>
    <property type="match status" value="1"/>
</dbReference>
<dbReference type="AlphaFoldDB" id="A0AB73RND8"/>
<dbReference type="RefSeq" id="WP_141233281.1">
    <property type="nucleotide sequence ID" value="NZ_NIAY01000215.1"/>
</dbReference>
<name>A0AB73RND8_PSESS</name>
<dbReference type="GO" id="GO:0005737">
    <property type="term" value="C:cytoplasm"/>
    <property type="evidence" value="ECO:0007669"/>
    <property type="project" value="InterPro"/>
</dbReference>
<accession>A0AB73RND8</accession>
<comment type="caution">
    <text evidence="2">The sequence shown here is derived from an EMBL/GenBank/DDBJ whole genome shotgun (WGS) entry which is preliminary data.</text>
</comment>
<sequence length="115" mass="13394">MIHVGLPKKGVLSQSLELMGHFIDVEYIENKLTYTSKDITFHLLKHRDIPRLIAEGKLDWGVTSTDWIEECGYRLGIFNEFDWCNSRISLIGTNEREINLEDKLTCVTEFPRFCT</sequence>
<dbReference type="GO" id="GO:0003879">
    <property type="term" value="F:ATP phosphoribosyltransferase activity"/>
    <property type="evidence" value="ECO:0007669"/>
    <property type="project" value="InterPro"/>
</dbReference>
<dbReference type="InterPro" id="IPR013820">
    <property type="entry name" value="ATP_PRibTrfase_cat"/>
</dbReference>
<proteinExistence type="predicted"/>
<evidence type="ECO:0000313" key="3">
    <source>
        <dbReference type="Proteomes" id="UP000216306"/>
    </source>
</evidence>
<dbReference type="EMBL" id="NIAY01000215">
    <property type="protein sequence ID" value="PAB24559.1"/>
    <property type="molecule type" value="Genomic_DNA"/>
</dbReference>
<dbReference type="GO" id="GO:0000105">
    <property type="term" value="P:L-histidine biosynthetic process"/>
    <property type="evidence" value="ECO:0007669"/>
    <property type="project" value="InterPro"/>
</dbReference>
<dbReference type="Gene3D" id="3.40.190.10">
    <property type="entry name" value="Periplasmic binding protein-like II"/>
    <property type="match status" value="1"/>
</dbReference>
<reference evidence="2 3" key="1">
    <citation type="submission" date="2017-05" db="EMBL/GenBank/DDBJ databases">
        <title>Comparative genomic of Pseudomonas savastanoi pathovars.</title>
        <authorList>
            <person name="Pintado A."/>
            <person name="Moreno-Perez A."/>
            <person name="Caballo-Ponce E."/>
            <person name="Murillo J."/>
            <person name="Bardaji L."/>
            <person name="Cerboneschi M."/>
            <person name="Rodriguez-Palenzuela P."/>
            <person name="Ramos C."/>
            <person name="Tegli S."/>
        </authorList>
    </citation>
    <scope>NUCLEOTIDE SEQUENCE [LARGE SCALE GENOMIC DNA]</scope>
    <source>
        <strain evidence="2 3">ESC 23</strain>
    </source>
</reference>
<dbReference type="Proteomes" id="UP000216306">
    <property type="component" value="Unassembled WGS sequence"/>
</dbReference>
<feature type="non-terminal residue" evidence="2">
    <location>
        <position position="115"/>
    </location>
</feature>